<evidence type="ECO:0000313" key="10">
    <source>
        <dbReference type="Proteomes" id="UP000002350"/>
    </source>
</evidence>
<feature type="domain" description="Cellulose synthase operon C C-terminal" evidence="8">
    <location>
        <begin position="863"/>
        <end position="1174"/>
    </location>
</feature>
<dbReference type="PRINTS" id="PR01441">
    <property type="entry name" value="CELLSNTHASEC"/>
</dbReference>
<accession>D4ZDH5</accession>
<dbReference type="InterPro" id="IPR011990">
    <property type="entry name" value="TPR-like_helical_dom_sf"/>
</dbReference>
<evidence type="ECO:0000256" key="6">
    <source>
        <dbReference type="ARBA" id="ARBA00022916"/>
    </source>
</evidence>
<comment type="function">
    <text evidence="1">Required for maximal bacterial cellulose synthesis.</text>
</comment>
<protein>
    <submittedName>
        <fullName evidence="9">Cellulose synthase operon C protein, putative</fullName>
    </submittedName>
</protein>
<keyword evidence="10" id="KW-1185">Reference proteome</keyword>
<evidence type="ECO:0000256" key="5">
    <source>
        <dbReference type="ARBA" id="ARBA00022803"/>
    </source>
</evidence>
<keyword evidence="6" id="KW-0135">Cellulose biosynthesis</keyword>
<dbReference type="eggNOG" id="COG4783">
    <property type="taxonomic scope" value="Bacteria"/>
</dbReference>
<dbReference type="Pfam" id="PF13432">
    <property type="entry name" value="TPR_16"/>
    <property type="match status" value="2"/>
</dbReference>
<evidence type="ECO:0000259" key="8">
    <source>
        <dbReference type="Pfam" id="PF05420"/>
    </source>
</evidence>
<dbReference type="eggNOG" id="COG0457">
    <property type="taxonomic scope" value="Bacteria"/>
</dbReference>
<dbReference type="GO" id="GO:0030244">
    <property type="term" value="P:cellulose biosynthetic process"/>
    <property type="evidence" value="ECO:0007669"/>
    <property type="project" value="UniProtKB-KW"/>
</dbReference>
<organism evidence="9 10">
    <name type="scientific">Shewanella violacea (strain JCM 10179 / CIP 106290 / LMG 19151 / DSS12)</name>
    <dbReference type="NCBI Taxonomy" id="637905"/>
    <lineage>
        <taxon>Bacteria</taxon>
        <taxon>Pseudomonadati</taxon>
        <taxon>Pseudomonadota</taxon>
        <taxon>Gammaproteobacteria</taxon>
        <taxon>Alteromonadales</taxon>
        <taxon>Shewanellaceae</taxon>
        <taxon>Shewanella</taxon>
    </lineage>
</organism>
<feature type="repeat" description="TPR" evidence="7">
    <location>
        <begin position="365"/>
        <end position="398"/>
    </location>
</feature>
<dbReference type="AlphaFoldDB" id="D4ZDH5"/>
<dbReference type="EMBL" id="AP011177">
    <property type="protein sequence ID" value="BAJ00097.1"/>
    <property type="molecule type" value="Genomic_DNA"/>
</dbReference>
<dbReference type="PROSITE" id="PS50005">
    <property type="entry name" value="TPR"/>
    <property type="match status" value="3"/>
</dbReference>
<gene>
    <name evidence="9" type="ordered locus">SVI_0126</name>
</gene>
<evidence type="ECO:0000313" key="9">
    <source>
        <dbReference type="EMBL" id="BAJ00097.1"/>
    </source>
</evidence>
<dbReference type="STRING" id="637905.SVI_0126"/>
<dbReference type="UniPathway" id="UPA00694"/>
<dbReference type="KEGG" id="svo:SVI_0126"/>
<dbReference type="Gene3D" id="1.25.40.10">
    <property type="entry name" value="Tetratricopeptide repeat domain"/>
    <property type="match status" value="3"/>
</dbReference>
<dbReference type="HOGENOM" id="CLU_001631_2_0_6"/>
<sequence length="1195" mass="134208">MDSVDWLLGQLKLAQAMKRDDIVLSTLERLFAIEGNNVSGLYYQANMYLQTKQLDKATAAWKKLQQLAPKSQKTLALNSIFSIRNEKKSEFQRARLLAHSGRYLESLLAYDSVFPNGIPTPSLQLEYLQVEGHIASRWQSVKTSLEKLNANNPDVPIFQLALTKHIGKRHPADPWVLASYRRLALRPDIGEQAALSWLYALDSLPISTSVTEQYAILSSYYPSNRTIQRANQEGKKRLARELILQKDPTYRAKRKGLALLDEGKNNQAAKQLRYALTTRPDDPELLGAIGTIYLRGGNQTQALAYFKKAQELDKDPDAASKWRSLIKVSSYWAYLKQGDTALKENRYTDAKHLYEKSIKITPAAPDAYNGLAELALMQKQYKQAERYYQLALNRDQNNNSALRGRLNVALAQGELGTAIKLAEHYTPQQQLAINGKIQSLRSDQASQAIELALSAGDMDQAKRSVSRLLALKPSSPWLRADIADTLRILGNPKQADDLMLAWDQASSDPQMHFAYSLYLSRNDQARAAVDALAAVPKTRLTPAMKRNLVRLSLNLDLDNIQARYLYAHEASVKAISKLAQEYRHDPQAMMRITETWYKLGEATRAQTSYAAITPQKDWSFSTQLAYAKLMLTMHAFEDFNDWQARSEHLSNLTLLSISERQSLHQLATQANIAEAEQDYQQELYASALARYLKVSKQAEPYKTQGLIGVLQSSIPLEQQTQYEYIAAALYSKRGQLTASQLMSVARVFNRLGRHTQANHLNELLPDSASAMEFRDSMAIAMTNKQWHTAGISGYKALNSDRIAKNRNQDKASPEKPSLHLLYDQADDYWLTRNVKKDIDTLHDRLDGHVMIGYDFGARDGENKMSQVPIEARIPIPSLDGHLILRAEHVNIASGDIDYLNQHQDHHEIPIDQQASGTALGVGWEADNWSADIGTTPLGFTHSTWVGGITVKGDLADLGWRINASKRPETSSILSYAGLSVPQGSIDPQGTEWGGVVRTGLKIGTSYDQGGPYGIWTSIQYHKLTGDNVADNTRLGLLAGSYYKLIADEDQGLSVGTNFMYLNYNKNLSEYTLGHGGYYSPQSYFSVSIPVNYYKRYHDTWSYLLSGSISNSWTQEDGPYLTGEASSSGGGFGYTFQAAIENRISKHWYLGMSLDLQRSDFYEPNHFILYAKYTFSDRWQSITMPANTPILYSSFD</sequence>
<comment type="pathway">
    <text evidence="2">Glycan metabolism; bacterial cellulose biosynthesis.</text>
</comment>
<evidence type="ECO:0000256" key="3">
    <source>
        <dbReference type="ARBA" id="ARBA00022729"/>
    </source>
</evidence>
<dbReference type="PANTHER" id="PTHR44943:SF8">
    <property type="entry name" value="TPR REPEAT-CONTAINING PROTEIN MJ0263"/>
    <property type="match status" value="1"/>
</dbReference>
<keyword evidence="3" id="KW-0732">Signal</keyword>
<dbReference type="Pfam" id="PF05420">
    <property type="entry name" value="BCSC_C"/>
    <property type="match status" value="1"/>
</dbReference>
<dbReference type="GO" id="GO:0006011">
    <property type="term" value="P:UDP-alpha-D-glucose metabolic process"/>
    <property type="evidence" value="ECO:0007669"/>
    <property type="project" value="InterPro"/>
</dbReference>
<feature type="repeat" description="TPR" evidence="7">
    <location>
        <begin position="331"/>
        <end position="364"/>
    </location>
</feature>
<dbReference type="SMART" id="SM00028">
    <property type="entry name" value="TPR"/>
    <property type="match status" value="5"/>
</dbReference>
<name>D4ZDH5_SHEVD</name>
<dbReference type="InterPro" id="IPR008410">
    <property type="entry name" value="BCSC_C"/>
</dbReference>
<dbReference type="GO" id="GO:0019867">
    <property type="term" value="C:outer membrane"/>
    <property type="evidence" value="ECO:0007669"/>
    <property type="project" value="InterPro"/>
</dbReference>
<dbReference type="InterPro" id="IPR019734">
    <property type="entry name" value="TPR_rpt"/>
</dbReference>
<evidence type="ECO:0000256" key="7">
    <source>
        <dbReference type="PROSITE-ProRule" id="PRU00339"/>
    </source>
</evidence>
<dbReference type="SUPFAM" id="SSF48452">
    <property type="entry name" value="TPR-like"/>
    <property type="match status" value="2"/>
</dbReference>
<proteinExistence type="predicted"/>
<dbReference type="PANTHER" id="PTHR44943">
    <property type="entry name" value="CELLULOSE SYNTHASE OPERON PROTEIN C"/>
    <property type="match status" value="1"/>
</dbReference>
<keyword evidence="4" id="KW-0677">Repeat</keyword>
<dbReference type="InterPro" id="IPR051685">
    <property type="entry name" value="Ycf3/AcsC/BcsC/TPR_MFPF"/>
</dbReference>
<dbReference type="InterPro" id="IPR003921">
    <property type="entry name" value="Cell_synth_C"/>
</dbReference>
<evidence type="ECO:0000256" key="4">
    <source>
        <dbReference type="ARBA" id="ARBA00022737"/>
    </source>
</evidence>
<reference evidence="10" key="1">
    <citation type="journal article" date="2010" name="Mol. Biosyst.">
        <title>Complete genome sequence and comparative analysis of Shewanella violacea, a psychrophilic and piezophilic bacterium from deep sea floor sediments.</title>
        <authorList>
            <person name="Aono E."/>
            <person name="Baba T."/>
            <person name="Ara T."/>
            <person name="Nishi T."/>
            <person name="Nakamichi T."/>
            <person name="Inamoto E."/>
            <person name="Toyonaga H."/>
            <person name="Hasegawa M."/>
            <person name="Takai Y."/>
            <person name="Okumura Y."/>
            <person name="Baba M."/>
            <person name="Tomita M."/>
            <person name="Kato C."/>
            <person name="Oshima T."/>
            <person name="Nakasone K."/>
            <person name="Mori H."/>
        </authorList>
    </citation>
    <scope>NUCLEOTIDE SEQUENCE [LARGE SCALE GENOMIC DNA]</scope>
    <source>
        <strain evidence="10">JCM 10179 / CIP 106290 / LMG 19151 / DSS12</strain>
    </source>
</reference>
<evidence type="ECO:0000256" key="2">
    <source>
        <dbReference type="ARBA" id="ARBA00005186"/>
    </source>
</evidence>
<evidence type="ECO:0000256" key="1">
    <source>
        <dbReference type="ARBA" id="ARBA00003476"/>
    </source>
</evidence>
<feature type="repeat" description="TPR" evidence="7">
    <location>
        <begin position="283"/>
        <end position="316"/>
    </location>
</feature>
<keyword evidence="5 7" id="KW-0802">TPR repeat</keyword>
<dbReference type="Proteomes" id="UP000002350">
    <property type="component" value="Chromosome"/>
</dbReference>